<keyword evidence="8" id="KW-1185">Reference proteome</keyword>
<evidence type="ECO:0000313" key="8">
    <source>
        <dbReference type="Proteomes" id="UP001058098"/>
    </source>
</evidence>
<dbReference type="InterPro" id="IPR027417">
    <property type="entry name" value="P-loop_NTPase"/>
</dbReference>
<evidence type="ECO:0000259" key="6">
    <source>
        <dbReference type="Pfam" id="PF13482"/>
    </source>
</evidence>
<dbReference type="InterPro" id="IPR050534">
    <property type="entry name" value="Coronavir_polyprotein_1ab"/>
</dbReference>
<feature type="domain" description="YprB ribonuclease H-like" evidence="6">
    <location>
        <begin position="322"/>
        <end position="505"/>
    </location>
</feature>
<dbReference type="InterPro" id="IPR047187">
    <property type="entry name" value="SF1_C_Upf1"/>
</dbReference>
<evidence type="ECO:0000313" key="7">
    <source>
        <dbReference type="EMBL" id="UVC15549.1"/>
    </source>
</evidence>
<dbReference type="SUPFAM" id="SSF52540">
    <property type="entry name" value="P-loop containing nucleoside triphosphate hydrolases"/>
    <property type="match status" value="1"/>
</dbReference>
<feature type="domain" description="DNA2/NAM7 helicase-like C-terminal" evidence="5">
    <location>
        <begin position="927"/>
        <end position="1100"/>
    </location>
</feature>
<dbReference type="CDD" id="cd17934">
    <property type="entry name" value="DEXXQc_Upf1-like"/>
    <property type="match status" value="1"/>
</dbReference>
<evidence type="ECO:0000256" key="1">
    <source>
        <dbReference type="ARBA" id="ARBA00022741"/>
    </source>
</evidence>
<keyword evidence="4" id="KW-0067">ATP-binding</keyword>
<evidence type="ECO:0000256" key="4">
    <source>
        <dbReference type="ARBA" id="ARBA00022840"/>
    </source>
</evidence>
<gene>
    <name evidence="7" type="ORF">IHQ72_34935</name>
</gene>
<proteinExistence type="predicted"/>
<reference evidence="7" key="1">
    <citation type="submission" date="2020-09" db="EMBL/GenBank/DDBJ databases">
        <title>Rhizobia associated with sainfoin plants.</title>
        <authorList>
            <person name="Asharfi S."/>
            <person name="Kuzmanovic N."/>
            <person name="Bunk B."/>
            <person name="Sproeer C."/>
            <person name="Becker M."/>
            <person name="Thuenen T."/>
        </authorList>
    </citation>
    <scope>NUCLEOTIDE SEQUENCE</scope>
    <source>
        <strain evidence="7">OM4</strain>
    </source>
</reference>
<accession>A0ABY5QY18</accession>
<dbReference type="Pfam" id="PF13087">
    <property type="entry name" value="AAA_12"/>
    <property type="match status" value="1"/>
</dbReference>
<keyword evidence="3" id="KW-0347">Helicase</keyword>
<dbReference type="Pfam" id="PF13482">
    <property type="entry name" value="RNase_H_2"/>
    <property type="match status" value="1"/>
</dbReference>
<dbReference type="InterPro" id="IPR041679">
    <property type="entry name" value="DNA2/NAM7-like_C"/>
</dbReference>
<evidence type="ECO:0000256" key="3">
    <source>
        <dbReference type="ARBA" id="ARBA00022806"/>
    </source>
</evidence>
<dbReference type="PANTHER" id="PTHR43788">
    <property type="entry name" value="DNA2/NAM7 HELICASE FAMILY MEMBER"/>
    <property type="match status" value="1"/>
</dbReference>
<dbReference type="InterPro" id="IPR038720">
    <property type="entry name" value="YprB_RNase_H-like_dom"/>
</dbReference>
<dbReference type="NCBIfam" id="TIGR03491">
    <property type="entry name" value="TM0106 family RecB-like putative nuclease"/>
    <property type="match status" value="1"/>
</dbReference>
<name>A0ABY5QY18_9HYPH</name>
<dbReference type="EMBL" id="CP062229">
    <property type="protein sequence ID" value="UVC15549.1"/>
    <property type="molecule type" value="Genomic_DNA"/>
</dbReference>
<dbReference type="RefSeq" id="WP_258120500.1">
    <property type="nucleotide sequence ID" value="NZ_CP062229.1"/>
</dbReference>
<evidence type="ECO:0000256" key="2">
    <source>
        <dbReference type="ARBA" id="ARBA00022801"/>
    </source>
</evidence>
<protein>
    <submittedName>
        <fullName evidence="7">TM0106 family RecB-like putative nuclease</fullName>
    </submittedName>
</protein>
<dbReference type="CDD" id="cd18808">
    <property type="entry name" value="SF1_C_Upf1"/>
    <property type="match status" value="1"/>
</dbReference>
<dbReference type="InterPro" id="IPR019993">
    <property type="entry name" value="RecB_nuclease_TM0106_put"/>
</dbReference>
<keyword evidence="1" id="KW-0547">Nucleotide-binding</keyword>
<dbReference type="Gene3D" id="3.40.50.300">
    <property type="entry name" value="P-loop containing nucleotide triphosphate hydrolases"/>
    <property type="match status" value="2"/>
</dbReference>
<dbReference type="PANTHER" id="PTHR43788:SF8">
    <property type="entry name" value="DNA-BINDING PROTEIN SMUBP-2"/>
    <property type="match status" value="1"/>
</dbReference>
<dbReference type="Proteomes" id="UP001058098">
    <property type="component" value="Chromosome"/>
</dbReference>
<dbReference type="Pfam" id="PF13604">
    <property type="entry name" value="AAA_30"/>
    <property type="match status" value="1"/>
</dbReference>
<evidence type="ECO:0000259" key="5">
    <source>
        <dbReference type="Pfam" id="PF13087"/>
    </source>
</evidence>
<sequence length="1138" mass="125214">MRRSEDEINLTATDLVGHLNCRHLTALDLAVAQGALAKPSTYDPFLDILRERGALHEQAYVDHLKASDLDAVRIDGVDITAASAARTLEAMRAGTPVIVQGALANGRWSGRVDVLLRVETPSALGSWSYEAVDTKLARETKGGTVLQLCLYSDLLARAQGSSPEFMHVVPPWADFQPERYRFADYGAFFRRAKSGLELTVDAAGDLNTYPDPNSHCEVCRWSKQCDGRRRADDHLSLVAGISKVQINELKSQGVEAMRSLAGMPLPLQWKPERGSAHSYERVREQARLQIAARDSGVLGFELLPAEPGFGLSCLPEPSDGDVFLDLEGDPFVGEHGLEYLFGYWFRDAAGGWSYVGDWAFSRDGEKQVFEAFIDFVSRRREAHPDLHVYHYAPYEPGALKRLMGRYATREEEFDNMLRSKLFVDLYGVVRNGLRASVESYSIKKLEPLYGFKREMALPDANVAFLSLQSSLELGHPDQIREQDRSVVESYNRDDCVSTQCLRDWLEALRSQAIGAGASIARPQPEGEVARENVTAWLARIGPLIERLTADVPADPRARDADQQARWILANILDWHRREAKAMWWEFFRLRDLSAEELMDERGGLSDLTFVGEVPGTGKLPTHRYSFIPQETDIRGEEDLHNVGGDKIGTTVAVSQRNRTIDIKKTAKSVDIHPRAIYGSKSFGSDEQANSLVRIGEYVADHGLAGDGAFCAARDLLLRLAPRLRGQPIKIDGETSLAAATRVAALFDGGVFPIQGPPGTGKSFTGARMVCTLARENKTVGITANSHKVIRNLVDKVIEAADDLDVDLTCVVKAKETESDQHRLVFAKGNADVYKALAGACKVAGGTSFLWSRADAFASVDVLVVDEAAQMSLANVLAVSQAAHTVVLLGDPQQLDQPMQGSHPEGTDVSALNHILGGGKTIAAGQGLFLEETWRLHPDLCAFTSELFYEGKLRSKPGLEGQIISSGPIDGSGLRYLPVAHGGNQNSSPEEAHAIHRLVDHVLLSDTRWTNRDGKEAAISLEDILIIAPYNAQVFEIQQRLPDARVGTVDKFQGQEAPIAIYSMASSTHADAPRGMEFLYSLDRFNVATSRAKCLSILVASPQVFEAECKTPRQIRLANAFCRYLEICSEIQLPMTRQL</sequence>
<organism evidence="7 8">
    <name type="scientific">Mesorhizobium onobrychidis</name>
    <dbReference type="NCBI Taxonomy" id="2775404"/>
    <lineage>
        <taxon>Bacteria</taxon>
        <taxon>Pseudomonadati</taxon>
        <taxon>Pseudomonadota</taxon>
        <taxon>Alphaproteobacteria</taxon>
        <taxon>Hyphomicrobiales</taxon>
        <taxon>Phyllobacteriaceae</taxon>
        <taxon>Mesorhizobium</taxon>
    </lineage>
</organism>
<keyword evidence="2" id="KW-0378">Hydrolase</keyword>